<protein>
    <recommendedName>
        <fullName evidence="2">ORC1/DEAH AAA+ ATPase domain-containing protein</fullName>
    </recommendedName>
</protein>
<keyword evidence="4" id="KW-1185">Reference proteome</keyword>
<evidence type="ECO:0000313" key="4">
    <source>
        <dbReference type="Proteomes" id="UP000255070"/>
    </source>
</evidence>
<gene>
    <name evidence="3" type="ORF">NCTC10698_01822</name>
</gene>
<dbReference type="SUPFAM" id="SSF52540">
    <property type="entry name" value="P-loop containing nucleoside triphosphate hydrolases"/>
    <property type="match status" value="1"/>
</dbReference>
<feature type="region of interest" description="Disordered" evidence="1">
    <location>
        <begin position="574"/>
        <end position="601"/>
    </location>
</feature>
<organism evidence="3 4">
    <name type="scientific">Comamonas testosteroni</name>
    <name type="common">Pseudomonas testosteroni</name>
    <dbReference type="NCBI Taxonomy" id="285"/>
    <lineage>
        <taxon>Bacteria</taxon>
        <taxon>Pseudomonadati</taxon>
        <taxon>Pseudomonadota</taxon>
        <taxon>Betaproteobacteria</taxon>
        <taxon>Burkholderiales</taxon>
        <taxon>Comamonadaceae</taxon>
        <taxon>Comamonas</taxon>
    </lineage>
</organism>
<dbReference type="GO" id="GO:0016887">
    <property type="term" value="F:ATP hydrolysis activity"/>
    <property type="evidence" value="ECO:0007669"/>
    <property type="project" value="InterPro"/>
</dbReference>
<proteinExistence type="predicted"/>
<dbReference type="Proteomes" id="UP000255070">
    <property type="component" value="Unassembled WGS sequence"/>
</dbReference>
<reference evidence="3 4" key="1">
    <citation type="submission" date="2018-06" db="EMBL/GenBank/DDBJ databases">
        <authorList>
            <consortium name="Pathogen Informatics"/>
            <person name="Doyle S."/>
        </authorList>
    </citation>
    <scope>NUCLEOTIDE SEQUENCE [LARGE SCALE GENOMIC DNA]</scope>
    <source>
        <strain evidence="3 4">NCTC10698</strain>
    </source>
</reference>
<accession>A0A8B4S332</accession>
<evidence type="ECO:0000256" key="1">
    <source>
        <dbReference type="SAM" id="MobiDB-lite"/>
    </source>
</evidence>
<dbReference type="EMBL" id="UFXL01000001">
    <property type="protein sequence ID" value="SUY76803.1"/>
    <property type="molecule type" value="Genomic_DNA"/>
</dbReference>
<evidence type="ECO:0000313" key="3">
    <source>
        <dbReference type="EMBL" id="SUY76803.1"/>
    </source>
</evidence>
<name>A0A8B4S332_COMTE</name>
<dbReference type="Pfam" id="PF13401">
    <property type="entry name" value="AAA_22"/>
    <property type="match status" value="1"/>
</dbReference>
<comment type="caution">
    <text evidence="3">The sequence shown here is derived from an EMBL/GenBank/DDBJ whole genome shotgun (WGS) entry which is preliminary data.</text>
</comment>
<dbReference type="RefSeq" id="WP_003077057.1">
    <property type="nucleotide sequence ID" value="NZ_BBJZ01000026.1"/>
</dbReference>
<dbReference type="InterPro" id="IPR027417">
    <property type="entry name" value="P-loop_NTPase"/>
</dbReference>
<feature type="domain" description="ORC1/DEAH AAA+ ATPase" evidence="2">
    <location>
        <begin position="71"/>
        <end position="158"/>
    </location>
</feature>
<dbReference type="AlphaFoldDB" id="A0A8B4S332"/>
<sequence length="1030" mass="112260">MSSLEQYWPSVEHATECLRTEAETVDEALLLAVHEPTTLLRRAAQTGVEIAADEVALLNELMRPVTDGSAVVIAITGASGVGKSHMVRWLRAQLQRHPRRQELVVVSIPKTASLRRVVELILEPLASEEYEALKRELARSSEQLTPSTAAELLAAALGEGLKEYRDRTAELVKAAPTENSALAPHVAVAEHARSLIQAPEVREMWLSKVLHRIVGASLGGASNPADRQFRADDLAPPEQAAGQELPQRAQMALAFLGNANGRFRSTAADILQEVLDGALRTVFRVTEALQQKSIQDVVDDIRRQLLKDGKELVLLIEDLAALSGIQQPLLDIMIAESDEHGRRVRAPIRTAVAVTDGFLAGRQTVLTRAKEQWVVPSEGLAEDTIVSKLVDLTGRYLNAARWGVQYLKQEFARSSQTSQDLYAWVPNFNETLDAAAAERLDAFGRSRQGYPLFPFNTHAIRGLAEAAMKQGGVWTYNPRAYINEVLRKTLAERPAFIARHFPPAGFKSPRLVAEVRTELQRKGYTQEHAQQLEAALHFWAGSPSRLAAAPVPRAVFEAFSLPWPFGTASAPISPVAPPVPRDPPPPGPPGTPPQPLPPVPPSVPVDAIPAAPDISAYAGALEAWTPTNRLPNAHARETRNLIAQALDERMDLGNFCLKGQKVDASWFWLPPTATAGNPPSGLVVQVVRPDQAIPPGVVAGLKALARWEKNGKSWFYANAETDYAAANALLDGLEHQVLQALAAEAERDAGMVARALHIQSVLLGLSSRGQPDSPSLKALTGASPDESTYIDPRVGASVGQTLAVRSKATAARAELQDRLKQLIGCFQGATGGKVLAIDADRLKRAWKTELPARWSLGLKGRGLSEAASDVLERVSSGSLPTLVNNLQSTVQVLLPQTSAAFDAEHARVAWRDEMRLLVQEALQLSVWPAGQRESEIRAVIDRLAQENMESVIQRLRKMSIPPSDEPAPVRLAELCAVPLPRLSQLACDVAELSRFFSELTRLIDSQTRSVELEQALAQREELIKSLEWER</sequence>
<dbReference type="NCBIfam" id="NF041065">
    <property type="entry name" value="DpdH"/>
    <property type="match status" value="1"/>
</dbReference>
<dbReference type="GeneID" id="64000054"/>
<evidence type="ECO:0000259" key="2">
    <source>
        <dbReference type="Pfam" id="PF13401"/>
    </source>
</evidence>
<dbReference type="InterPro" id="IPR049945">
    <property type="entry name" value="AAA_22"/>
</dbReference>
<dbReference type="Gene3D" id="3.40.50.300">
    <property type="entry name" value="P-loop containing nucleotide triphosphate hydrolases"/>
    <property type="match status" value="1"/>
</dbReference>